<protein>
    <submittedName>
        <fullName evidence="3">Tenascin-R</fullName>
    </submittedName>
</protein>
<dbReference type="EMBL" id="JAIZAY010000019">
    <property type="protein sequence ID" value="KAJ8023888.1"/>
    <property type="molecule type" value="Genomic_DNA"/>
</dbReference>
<dbReference type="InterPro" id="IPR020837">
    <property type="entry name" value="Fibrinogen_CS"/>
</dbReference>
<keyword evidence="1" id="KW-1015">Disulfide bond</keyword>
<dbReference type="InterPro" id="IPR002181">
    <property type="entry name" value="Fibrinogen_a/b/g_C_dom"/>
</dbReference>
<accession>A0A9Q0YJU3</accession>
<dbReference type="OrthoDB" id="5974161at2759"/>
<dbReference type="PANTHER" id="PTHR19143:SF444">
    <property type="entry name" value="PROTEIN SCABROUS"/>
    <property type="match status" value="1"/>
</dbReference>
<sequence>MNDGGGWTVFQRRMDGTVDFYRNWTSYKEGFGPLDHEHWLGNDKLFYLTNQKRYTIRIDVVNRDNSPYYAIFDFFRINNETDNYRLSQVGSYSGTADERGSSHSSAGYTLSYHLNYQFSTHERDHDAYSGNCAVSYHGAWWYNNCYYSNLNGRYDVTGSCSYDDIYMFYLPGSDCIKYAEMKIRPFSEA</sequence>
<keyword evidence="4" id="KW-1185">Reference proteome</keyword>
<evidence type="ECO:0000313" key="4">
    <source>
        <dbReference type="Proteomes" id="UP001152320"/>
    </source>
</evidence>
<feature type="domain" description="Fibrinogen C-terminal" evidence="2">
    <location>
        <begin position="1"/>
        <end position="187"/>
    </location>
</feature>
<dbReference type="SUPFAM" id="SSF56496">
    <property type="entry name" value="Fibrinogen C-terminal domain-like"/>
    <property type="match status" value="1"/>
</dbReference>
<proteinExistence type="predicted"/>
<dbReference type="Proteomes" id="UP001152320">
    <property type="component" value="Chromosome 19"/>
</dbReference>
<comment type="caution">
    <text evidence="3">The sequence shown here is derived from an EMBL/GenBank/DDBJ whole genome shotgun (WGS) entry which is preliminary data.</text>
</comment>
<dbReference type="InterPro" id="IPR050373">
    <property type="entry name" value="Fibrinogen_C-term_domain"/>
</dbReference>
<dbReference type="AlphaFoldDB" id="A0A9Q0YJU3"/>
<dbReference type="InterPro" id="IPR036056">
    <property type="entry name" value="Fibrinogen-like_C"/>
</dbReference>
<dbReference type="CDD" id="cd00087">
    <property type="entry name" value="FReD"/>
    <property type="match status" value="1"/>
</dbReference>
<gene>
    <name evidence="3" type="ORF">HOLleu_36457</name>
</gene>
<dbReference type="PROSITE" id="PS00514">
    <property type="entry name" value="FIBRINOGEN_C_1"/>
    <property type="match status" value="1"/>
</dbReference>
<evidence type="ECO:0000259" key="2">
    <source>
        <dbReference type="PROSITE" id="PS51406"/>
    </source>
</evidence>
<evidence type="ECO:0000256" key="1">
    <source>
        <dbReference type="ARBA" id="ARBA00023157"/>
    </source>
</evidence>
<dbReference type="Pfam" id="PF00147">
    <property type="entry name" value="Fibrinogen_C"/>
    <property type="match status" value="1"/>
</dbReference>
<dbReference type="PANTHER" id="PTHR19143">
    <property type="entry name" value="FIBRINOGEN/TENASCIN/ANGIOPOEITIN"/>
    <property type="match status" value="1"/>
</dbReference>
<evidence type="ECO:0000313" key="3">
    <source>
        <dbReference type="EMBL" id="KAJ8023888.1"/>
    </source>
</evidence>
<dbReference type="Gene3D" id="3.90.215.10">
    <property type="entry name" value="Gamma Fibrinogen, chain A, domain 1"/>
    <property type="match status" value="1"/>
</dbReference>
<reference evidence="3" key="1">
    <citation type="submission" date="2021-10" db="EMBL/GenBank/DDBJ databases">
        <title>Tropical sea cucumber genome reveals ecological adaptation and Cuvierian tubules defense mechanism.</title>
        <authorList>
            <person name="Chen T."/>
        </authorList>
    </citation>
    <scope>NUCLEOTIDE SEQUENCE</scope>
    <source>
        <strain evidence="3">Nanhai2018</strain>
        <tissue evidence="3">Muscle</tissue>
    </source>
</reference>
<dbReference type="SMART" id="SM00186">
    <property type="entry name" value="FBG"/>
    <property type="match status" value="1"/>
</dbReference>
<name>A0A9Q0YJU3_HOLLE</name>
<dbReference type="GO" id="GO:0005615">
    <property type="term" value="C:extracellular space"/>
    <property type="evidence" value="ECO:0007669"/>
    <property type="project" value="TreeGrafter"/>
</dbReference>
<dbReference type="InterPro" id="IPR014716">
    <property type="entry name" value="Fibrinogen_a/b/g_C_1"/>
</dbReference>
<organism evidence="3 4">
    <name type="scientific">Holothuria leucospilota</name>
    <name type="common">Black long sea cucumber</name>
    <name type="synonym">Mertensiothuria leucospilota</name>
    <dbReference type="NCBI Taxonomy" id="206669"/>
    <lineage>
        <taxon>Eukaryota</taxon>
        <taxon>Metazoa</taxon>
        <taxon>Echinodermata</taxon>
        <taxon>Eleutherozoa</taxon>
        <taxon>Echinozoa</taxon>
        <taxon>Holothuroidea</taxon>
        <taxon>Aspidochirotacea</taxon>
        <taxon>Aspidochirotida</taxon>
        <taxon>Holothuriidae</taxon>
        <taxon>Holothuria</taxon>
    </lineage>
</organism>
<dbReference type="PROSITE" id="PS51406">
    <property type="entry name" value="FIBRINOGEN_C_2"/>
    <property type="match status" value="1"/>
</dbReference>